<dbReference type="InterPro" id="IPR036866">
    <property type="entry name" value="RibonucZ/Hydroxyglut_hydro"/>
</dbReference>
<organism evidence="1">
    <name type="scientific">viral metagenome</name>
    <dbReference type="NCBI Taxonomy" id="1070528"/>
    <lineage>
        <taxon>unclassified sequences</taxon>
        <taxon>metagenomes</taxon>
        <taxon>organismal metagenomes</taxon>
    </lineage>
</organism>
<proteinExistence type="predicted"/>
<sequence length="273" mass="32485">MDFYDFWKKEYDIDSKYKLKGFSRGSLRTGFMLLPCKIFLDAGVPTPIKPSVILITHGHQDHIDSLYNHLLDTNEMVQVIGSNNLINNLKNYLNSCRSLNVGYKIKFNNWIPTPIIKNLTIVSNNTKYNVESIYLNHEVECFGYGLSEIRNKLKEEYKDYTSYEIQQAKKEFQITEEKLYPILFFCGDMDHSSLTNLPFDIYPIFIIECTFFEDDHLKEARYRQHLHIQDLIPYFAKHQNTKFILIHFSCRYTNTQVKEFENKYNFVNVIFWI</sequence>
<protein>
    <submittedName>
        <fullName evidence="1">Uncharacterized protein</fullName>
    </submittedName>
</protein>
<accession>A0A6C0DA19</accession>
<dbReference type="PANTHER" id="PTHR46504:SF2">
    <property type="entry name" value="TRNASE Z TRZ1"/>
    <property type="match status" value="1"/>
</dbReference>
<name>A0A6C0DA19_9ZZZZ</name>
<evidence type="ECO:0000313" key="1">
    <source>
        <dbReference type="EMBL" id="QHT13367.1"/>
    </source>
</evidence>
<dbReference type="PANTHER" id="PTHR46504">
    <property type="entry name" value="TRNASE Z TRZ1"/>
    <property type="match status" value="1"/>
</dbReference>
<dbReference type="SUPFAM" id="SSF56281">
    <property type="entry name" value="Metallo-hydrolase/oxidoreductase"/>
    <property type="match status" value="1"/>
</dbReference>
<dbReference type="AlphaFoldDB" id="A0A6C0DA19"/>
<dbReference type="EMBL" id="MN739566">
    <property type="protein sequence ID" value="QHT13367.1"/>
    <property type="molecule type" value="Genomic_DNA"/>
</dbReference>
<reference evidence="1" key="1">
    <citation type="journal article" date="2020" name="Nature">
        <title>Giant virus diversity and host interactions through global metagenomics.</title>
        <authorList>
            <person name="Schulz F."/>
            <person name="Roux S."/>
            <person name="Paez-Espino D."/>
            <person name="Jungbluth S."/>
            <person name="Walsh D.A."/>
            <person name="Denef V.J."/>
            <person name="McMahon K.D."/>
            <person name="Konstantinidis K.T."/>
            <person name="Eloe-Fadrosh E.A."/>
            <person name="Kyrpides N.C."/>
            <person name="Woyke T."/>
        </authorList>
    </citation>
    <scope>NUCLEOTIDE SEQUENCE</scope>
    <source>
        <strain evidence="1">GVMAG-M-3300023174-131</strain>
    </source>
</reference>
<dbReference type="Gene3D" id="3.60.15.10">
    <property type="entry name" value="Ribonuclease Z/Hydroxyacylglutathione hydrolase-like"/>
    <property type="match status" value="1"/>
</dbReference>